<keyword evidence="3" id="KW-1185">Reference proteome</keyword>
<comment type="caution">
    <text evidence="2">The sequence shown here is derived from an EMBL/GenBank/DDBJ whole genome shotgun (WGS) entry which is preliminary data.</text>
</comment>
<evidence type="ECO:0000256" key="1">
    <source>
        <dbReference type="SAM" id="MobiDB-lite"/>
    </source>
</evidence>
<dbReference type="AlphaFoldDB" id="A0AAV4UAG1"/>
<organism evidence="2 3">
    <name type="scientific">Caerostris darwini</name>
    <dbReference type="NCBI Taxonomy" id="1538125"/>
    <lineage>
        <taxon>Eukaryota</taxon>
        <taxon>Metazoa</taxon>
        <taxon>Ecdysozoa</taxon>
        <taxon>Arthropoda</taxon>
        <taxon>Chelicerata</taxon>
        <taxon>Arachnida</taxon>
        <taxon>Araneae</taxon>
        <taxon>Araneomorphae</taxon>
        <taxon>Entelegynae</taxon>
        <taxon>Araneoidea</taxon>
        <taxon>Araneidae</taxon>
        <taxon>Caerostris</taxon>
    </lineage>
</organism>
<evidence type="ECO:0000313" key="2">
    <source>
        <dbReference type="EMBL" id="GIY54753.1"/>
    </source>
</evidence>
<dbReference type="Proteomes" id="UP001054837">
    <property type="component" value="Unassembled WGS sequence"/>
</dbReference>
<reference evidence="2 3" key="1">
    <citation type="submission" date="2021-06" db="EMBL/GenBank/DDBJ databases">
        <title>Caerostris darwini draft genome.</title>
        <authorList>
            <person name="Kono N."/>
            <person name="Arakawa K."/>
        </authorList>
    </citation>
    <scope>NUCLEOTIDE SEQUENCE [LARGE SCALE GENOMIC DNA]</scope>
</reference>
<evidence type="ECO:0000313" key="3">
    <source>
        <dbReference type="Proteomes" id="UP001054837"/>
    </source>
</evidence>
<name>A0AAV4UAG1_9ARAC</name>
<feature type="region of interest" description="Disordered" evidence="1">
    <location>
        <begin position="1"/>
        <end position="20"/>
    </location>
</feature>
<feature type="compositionally biased region" description="Basic and acidic residues" evidence="1">
    <location>
        <begin position="11"/>
        <end position="20"/>
    </location>
</feature>
<feature type="region of interest" description="Disordered" evidence="1">
    <location>
        <begin position="37"/>
        <end position="56"/>
    </location>
</feature>
<accession>A0AAV4UAG1</accession>
<proteinExistence type="predicted"/>
<sequence>MGQAGCGSRASKGEDGEFVKGSTEKLIESIRRLGPIDTLARKPKRGQRQGGRVTLSHQRCKRRFDEVQRMWDLIPDKLAELVRDGEGAKASRNAEVAFKHFKDLYETPNDQCVPLDFAKKSQ</sequence>
<gene>
    <name evidence="2" type="ORF">CDAR_390941</name>
</gene>
<dbReference type="EMBL" id="BPLQ01010973">
    <property type="protein sequence ID" value="GIY54753.1"/>
    <property type="molecule type" value="Genomic_DNA"/>
</dbReference>
<protein>
    <submittedName>
        <fullName evidence="2">Uncharacterized protein</fullName>
    </submittedName>
</protein>